<sequence>MMNLPKSRKEFVCIDHSDVYYKNERLEDNMRCQVVSLCKDEHRCFLNRQSEITRTMENLEKLQALRPSLKNTAPFCLAANLHYKCPVPMQNYVIEKLTNKESNKIYRCPESGPLDLRRENNSAAIHRKSDKKSSLPVTYETGNHYYRTASSIYSPTNCFDRISSFDISRPYSVIERPNRSRILASSNLKPAKSAPFFKTSSQSSSSIKYDTSLLNKRPSSCKEQWAGLRDDFTQKRNSSTAAKWSRFRAAKTRRNCTVVCQTKFLEALTLRRLREIHILEEPEVGVSGNRRTNFVQNLLLLNQKKNEMVQEKVKKFLLELGEKQRKISMWTKVSRSMLSKGSPINDTRTFR</sequence>
<dbReference type="EMBL" id="CAHIKZ030005465">
    <property type="protein sequence ID" value="CAE1326039.1"/>
    <property type="molecule type" value="Genomic_DNA"/>
</dbReference>
<proteinExistence type="predicted"/>
<name>A0A812EM06_ACAPH</name>
<accession>A0A812EM06</accession>
<dbReference type="Proteomes" id="UP000597762">
    <property type="component" value="Unassembled WGS sequence"/>
</dbReference>
<protein>
    <submittedName>
        <fullName evidence="1">Uncharacterized protein</fullName>
    </submittedName>
</protein>
<dbReference type="AlphaFoldDB" id="A0A812EM06"/>
<organism evidence="1 2">
    <name type="scientific">Acanthosepion pharaonis</name>
    <name type="common">Pharaoh cuttlefish</name>
    <name type="synonym">Sepia pharaonis</name>
    <dbReference type="NCBI Taxonomy" id="158019"/>
    <lineage>
        <taxon>Eukaryota</taxon>
        <taxon>Metazoa</taxon>
        <taxon>Spiralia</taxon>
        <taxon>Lophotrochozoa</taxon>
        <taxon>Mollusca</taxon>
        <taxon>Cephalopoda</taxon>
        <taxon>Coleoidea</taxon>
        <taxon>Decapodiformes</taxon>
        <taxon>Sepiida</taxon>
        <taxon>Sepiina</taxon>
        <taxon>Sepiidae</taxon>
        <taxon>Acanthosepion</taxon>
    </lineage>
</organism>
<keyword evidence="2" id="KW-1185">Reference proteome</keyword>
<reference evidence="1" key="1">
    <citation type="submission" date="2021-01" db="EMBL/GenBank/DDBJ databases">
        <authorList>
            <person name="Li R."/>
            <person name="Bekaert M."/>
        </authorList>
    </citation>
    <scope>NUCLEOTIDE SEQUENCE</scope>
    <source>
        <strain evidence="1">Farmed</strain>
    </source>
</reference>
<evidence type="ECO:0000313" key="2">
    <source>
        <dbReference type="Proteomes" id="UP000597762"/>
    </source>
</evidence>
<evidence type="ECO:0000313" key="1">
    <source>
        <dbReference type="EMBL" id="CAE1326039.1"/>
    </source>
</evidence>
<gene>
    <name evidence="1" type="ORF">SPHA_75604</name>
</gene>
<comment type="caution">
    <text evidence="1">The sequence shown here is derived from an EMBL/GenBank/DDBJ whole genome shotgun (WGS) entry which is preliminary data.</text>
</comment>
<dbReference type="OrthoDB" id="6124174at2759"/>